<dbReference type="Proteomes" id="UP000006832">
    <property type="component" value="Chromosome"/>
</dbReference>
<name>A0A0H3AYU1_RICRS</name>
<dbReference type="HOGENOM" id="CLU_3367001_0_0_5"/>
<dbReference type="AlphaFoldDB" id="A0A0H3AYU1"/>
<sequence>MIAVNLYLARLKIYLGAIGRGKGFLKGATTYLSDL</sequence>
<reference evidence="2" key="1">
    <citation type="submission" date="2007-09" db="EMBL/GenBank/DDBJ databases">
        <title>Complete genome sequence of Rickettsia rickettsii.</title>
        <authorList>
            <person name="Madan A."/>
            <person name="Fahey J."/>
            <person name="Helton E."/>
            <person name="Ketteman M."/>
            <person name="Madan A."/>
            <person name="Rodrigues S."/>
            <person name="Sanchez A."/>
            <person name="Dasch G."/>
            <person name="Eremeeva M."/>
        </authorList>
    </citation>
    <scope>NUCLEOTIDE SEQUENCE [LARGE SCALE GENOMIC DNA]</scope>
    <source>
        <strain evidence="2">Sheila Smith</strain>
    </source>
</reference>
<gene>
    <name evidence="1" type="ordered locus">A1G_06830</name>
</gene>
<protein>
    <recommendedName>
        <fullName evidence="3">Transposase</fullName>
    </recommendedName>
</protein>
<organism evidence="1 2">
    <name type="scientific">Rickettsia rickettsii (strain Sheila Smith)</name>
    <dbReference type="NCBI Taxonomy" id="392021"/>
    <lineage>
        <taxon>Bacteria</taxon>
        <taxon>Pseudomonadati</taxon>
        <taxon>Pseudomonadota</taxon>
        <taxon>Alphaproteobacteria</taxon>
        <taxon>Rickettsiales</taxon>
        <taxon>Rickettsiaceae</taxon>
        <taxon>Rickettsieae</taxon>
        <taxon>Rickettsia</taxon>
        <taxon>spotted fever group</taxon>
    </lineage>
</organism>
<accession>A0A0H3AYU1</accession>
<dbReference type="KEGG" id="rri:A1G_06830"/>
<proteinExistence type="predicted"/>
<evidence type="ECO:0000313" key="1">
    <source>
        <dbReference type="EMBL" id="ABV76814.1"/>
    </source>
</evidence>
<evidence type="ECO:0008006" key="3">
    <source>
        <dbReference type="Google" id="ProtNLM"/>
    </source>
</evidence>
<dbReference type="EMBL" id="CP000848">
    <property type="protein sequence ID" value="ABV76814.1"/>
    <property type="molecule type" value="Genomic_DNA"/>
</dbReference>
<evidence type="ECO:0000313" key="2">
    <source>
        <dbReference type="Proteomes" id="UP000006832"/>
    </source>
</evidence>